<accession>A0A6F8YA46</accession>
<name>A0A6F8YA46_9ACTN</name>
<evidence type="ECO:0000313" key="2">
    <source>
        <dbReference type="EMBL" id="BCB82975.1"/>
    </source>
</evidence>
<dbReference type="NCBIfam" id="NF038083">
    <property type="entry name" value="CU044_5270_fam"/>
    <property type="match status" value="1"/>
</dbReference>
<dbReference type="KEGG" id="psuu:Psuf_002880"/>
<dbReference type="AlphaFoldDB" id="A0A6F8YA46"/>
<reference evidence="2 3" key="2">
    <citation type="submission" date="2020-03" db="EMBL/GenBank/DDBJ databases">
        <authorList>
            <person name="Ichikawa N."/>
            <person name="Kimura A."/>
            <person name="Kitahashi Y."/>
            <person name="Uohara A."/>
        </authorList>
    </citation>
    <scope>NUCLEOTIDE SEQUENCE [LARGE SCALE GENOMIC DNA]</scope>
    <source>
        <strain evidence="2 3">NBRC 105367</strain>
    </source>
</reference>
<keyword evidence="1" id="KW-0812">Transmembrane</keyword>
<gene>
    <name evidence="2" type="ORF">Psuf_002880</name>
</gene>
<sequence>MFDENSIRALLGPADPARDVAVPHPRVTAAALIAAAEAVPGGPDMDRVVTPAPRARRRLVVATAAVLIAAGTAAGTVGAFSVTRDPAPSIQATELSLGPVVRPAAMQYARNPQAAGDRLRALAEGVSPAPHDNTTGRYTYIHTVSWNAVFDDNPDGTARVIHPQDKHLWYAPDASGRIKVIPLPAVYPNEQSRRYWQQRATAPPRSATGTPDVWVHDLPAGMAGPTRPLSADPAELAKVLGVDTVGQRGAAAVFFAVRDLYSVYAPPRQSRAQVLRILADLPGVSWRGTVTDRAGRAGVAISVDTATTQQILILDPKTGALLAWDEVERPTDTVAGATLFLGYGHTDHLG</sequence>
<dbReference type="RefSeq" id="WP_173152903.1">
    <property type="nucleotide sequence ID" value="NZ_AP022871.1"/>
</dbReference>
<dbReference type="EMBL" id="AP022871">
    <property type="protein sequence ID" value="BCB82975.1"/>
    <property type="molecule type" value="Genomic_DNA"/>
</dbReference>
<evidence type="ECO:0000256" key="1">
    <source>
        <dbReference type="SAM" id="Phobius"/>
    </source>
</evidence>
<keyword evidence="1" id="KW-0472">Membrane</keyword>
<evidence type="ECO:0000313" key="3">
    <source>
        <dbReference type="Proteomes" id="UP000503011"/>
    </source>
</evidence>
<reference evidence="2 3" key="1">
    <citation type="submission" date="2020-03" db="EMBL/GenBank/DDBJ databases">
        <title>Whole genome shotgun sequence of Phytohabitans suffuscus NBRC 105367.</title>
        <authorList>
            <person name="Komaki H."/>
            <person name="Tamura T."/>
        </authorList>
    </citation>
    <scope>NUCLEOTIDE SEQUENCE [LARGE SCALE GENOMIC DNA]</scope>
    <source>
        <strain evidence="2 3">NBRC 105367</strain>
    </source>
</reference>
<keyword evidence="3" id="KW-1185">Reference proteome</keyword>
<feature type="transmembrane region" description="Helical" evidence="1">
    <location>
        <begin position="59"/>
        <end position="82"/>
    </location>
</feature>
<organism evidence="2 3">
    <name type="scientific">Phytohabitans suffuscus</name>
    <dbReference type="NCBI Taxonomy" id="624315"/>
    <lineage>
        <taxon>Bacteria</taxon>
        <taxon>Bacillati</taxon>
        <taxon>Actinomycetota</taxon>
        <taxon>Actinomycetes</taxon>
        <taxon>Micromonosporales</taxon>
        <taxon>Micromonosporaceae</taxon>
    </lineage>
</organism>
<evidence type="ECO:0008006" key="4">
    <source>
        <dbReference type="Google" id="ProtNLM"/>
    </source>
</evidence>
<keyword evidence="1" id="KW-1133">Transmembrane helix</keyword>
<proteinExistence type="predicted"/>
<protein>
    <recommendedName>
        <fullName evidence="4">CU044_5270 family protein</fullName>
    </recommendedName>
</protein>
<dbReference type="InterPro" id="IPR047789">
    <property type="entry name" value="CU044_5270-like"/>
</dbReference>
<dbReference type="Proteomes" id="UP000503011">
    <property type="component" value="Chromosome"/>
</dbReference>